<feature type="region of interest" description="Disordered" evidence="1">
    <location>
        <begin position="20"/>
        <end position="61"/>
    </location>
</feature>
<dbReference type="OrthoDB" id="10316746at2759"/>
<reference evidence="3 4" key="1">
    <citation type="journal article" date="2018" name="Mol. Biol. Evol.">
        <title>Broad Genomic Sampling Reveals a Smut Pathogenic Ancestry of the Fungal Clade Ustilaginomycotina.</title>
        <authorList>
            <person name="Kijpornyongpan T."/>
            <person name="Mondo S.J."/>
            <person name="Barry K."/>
            <person name="Sandor L."/>
            <person name="Lee J."/>
            <person name="Lipzen A."/>
            <person name="Pangilinan J."/>
            <person name="LaButti K."/>
            <person name="Hainaut M."/>
            <person name="Henrissat B."/>
            <person name="Grigoriev I.V."/>
            <person name="Spatafora J.W."/>
            <person name="Aime M.C."/>
        </authorList>
    </citation>
    <scope>NUCLEOTIDE SEQUENCE [LARGE SCALE GENOMIC DNA]</scope>
    <source>
        <strain evidence="3 4">MCA 4186</strain>
    </source>
</reference>
<dbReference type="RefSeq" id="XP_025596813.1">
    <property type="nucleotide sequence ID" value="XM_025745905.1"/>
</dbReference>
<feature type="region of interest" description="Disordered" evidence="1">
    <location>
        <begin position="132"/>
        <end position="168"/>
    </location>
</feature>
<feature type="region of interest" description="Disordered" evidence="1">
    <location>
        <begin position="415"/>
        <end position="453"/>
    </location>
</feature>
<feature type="region of interest" description="Disordered" evidence="1">
    <location>
        <begin position="788"/>
        <end position="828"/>
    </location>
</feature>
<accession>A0A316Z651</accession>
<proteinExistence type="predicted"/>
<evidence type="ECO:0000256" key="2">
    <source>
        <dbReference type="SAM" id="SignalP"/>
    </source>
</evidence>
<evidence type="ECO:0000256" key="1">
    <source>
        <dbReference type="SAM" id="MobiDB-lite"/>
    </source>
</evidence>
<dbReference type="Proteomes" id="UP000245946">
    <property type="component" value="Unassembled WGS sequence"/>
</dbReference>
<sequence>MPSPSTRSLLSLQLLSLSTLQPSPPPQASLSSLSPCPPCALPSSSLSRQHSCSTTPTAGAPALNNEMLASQAPGASSSMASSTLEPQPMVVQLELDVEAEELLRLQRRDKVRARLRTPWRRAPLATFEMRAPPVRSASPTPQRRCSSSIEGRPCAPTPGATPGAKRGVGKEKWERCVAKYTMHETIMTDAALLLPSTYQAVVQALLSESQLESSSAEAAVAIVNGAPEWSSIDFVRWARSEWRFGSAEEAVGETGITARGTGTWDALLVNAASGKPAVHPERLYEVLKWAHSHADPVQESASVEKTRERLESRYASIPTSLIAQFVALCGTCSARQAREPELPELGNLSPMSCLPSPVACFSSHPPASHASSAAGPSALVLEDDVDVDEEEEYTHSRLLSILSPFAPASILQLPQAQGMDRRDSADSQVSAASSAQPPTPRDERDGLWPSSSPTVLDKASTEVSFSLPSVFQQIAPSTGDDSFFGAPTWSSSDAVLDVPTELDPRRWWWEQDGCSLESLDASDSTVPSCDSVSHDETLYTAVSEPALHRRAAELAAERPTASAFVSFRTGTEQALEAPTFSNRMPPPPALSFAAPASPRRRARLSSDVPSSAPSWQTEFGSVAAADSEVPASTLHALLAQDEQRQVREATLTRRMQRAARLAAAASEELSSVVPTLESSLPTTTAVNYGPQFGAVFGAVTGGSGNLFDGSRSQIDAAAVAKRTKYGSPDLAVYLAPSYGIPSSDTTRVVSSASATLPRRAAPSATDQATSFGSSPVVQGLGLDVPQLRSTAELRRHTVTGERTSPPLSRGSFDAPPLPQPPCYSLADVPKARGRSRGASVLDAKPGGIAEQQQSQRVKWDGVDPFEHLSGAQRLVLSQVATLMAQQNLASESSHSDDCDEMVIPIISTIPVDTQVQEITPPESEPSAESDLLRLAQLEAEIKMIKARQARLQPLPIAGQTHHARERARHEADQTLSSAASSDLELSRDMSLCNISSGDGRRLRGPSSARRSILSRSTSLRASPDMHASWSCSMTQSASFETLASASSVLVDGVPLHQVDPRSPARRRIGSTSLCEVAEYACSDELGDNDLLLPRLRFVELPIDEPICSTPAAAETAGAKLGRRHPTATAASRRERSSISLAAHHEPLALLCAQRSLRGLPARSLSTATTSAAQATAMPARSPLSEVALPAAPAAPEAADLWADFSGEYTDESFTGGAGALVASVPSGVSSAAMAHAAAILEAAVVDARAPTTTSTPAAAAKMLLAQQPQQQSFLAKAISLLNVAGTPSTSRVQAQT</sequence>
<evidence type="ECO:0008006" key="5">
    <source>
        <dbReference type="Google" id="ProtNLM"/>
    </source>
</evidence>
<dbReference type="EMBL" id="KZ819299">
    <property type="protein sequence ID" value="PWN96534.1"/>
    <property type="molecule type" value="Genomic_DNA"/>
</dbReference>
<feature type="signal peptide" evidence="2">
    <location>
        <begin position="1"/>
        <end position="20"/>
    </location>
</feature>
<dbReference type="STRING" id="58919.A0A316Z651"/>
<protein>
    <recommendedName>
        <fullName evidence="5">Integrase zinc-binding domain-containing protein</fullName>
    </recommendedName>
</protein>
<feature type="chain" id="PRO_5016320100" description="Integrase zinc-binding domain-containing protein" evidence="2">
    <location>
        <begin position="21"/>
        <end position="1296"/>
    </location>
</feature>
<feature type="region of interest" description="Disordered" evidence="1">
    <location>
        <begin position="994"/>
        <end position="1019"/>
    </location>
</feature>
<organism evidence="3 4">
    <name type="scientific">Tilletiopsis washingtonensis</name>
    <dbReference type="NCBI Taxonomy" id="58919"/>
    <lineage>
        <taxon>Eukaryota</taxon>
        <taxon>Fungi</taxon>
        <taxon>Dikarya</taxon>
        <taxon>Basidiomycota</taxon>
        <taxon>Ustilaginomycotina</taxon>
        <taxon>Exobasidiomycetes</taxon>
        <taxon>Entylomatales</taxon>
        <taxon>Entylomatales incertae sedis</taxon>
        <taxon>Tilletiopsis</taxon>
    </lineage>
</organism>
<gene>
    <name evidence="3" type="ORF">FA09DRAFT_92734</name>
</gene>
<feature type="compositionally biased region" description="Polar residues" evidence="1">
    <location>
        <begin position="137"/>
        <end position="149"/>
    </location>
</feature>
<feature type="region of interest" description="Disordered" evidence="1">
    <location>
        <begin position="953"/>
        <end position="982"/>
    </location>
</feature>
<keyword evidence="2" id="KW-0732">Signal</keyword>
<name>A0A316Z651_9BASI</name>
<dbReference type="GeneID" id="37273449"/>
<feature type="compositionally biased region" description="Low complexity" evidence="1">
    <location>
        <begin position="426"/>
        <end position="436"/>
    </location>
</feature>
<feature type="compositionally biased region" description="Low complexity" evidence="1">
    <location>
        <begin position="1006"/>
        <end position="1019"/>
    </location>
</feature>
<evidence type="ECO:0000313" key="4">
    <source>
        <dbReference type="Proteomes" id="UP000245946"/>
    </source>
</evidence>
<evidence type="ECO:0000313" key="3">
    <source>
        <dbReference type="EMBL" id="PWN96534.1"/>
    </source>
</evidence>
<keyword evidence="4" id="KW-1185">Reference proteome</keyword>